<dbReference type="EMBL" id="ABEU02000004">
    <property type="protein sequence ID" value="PNR54899.1"/>
    <property type="molecule type" value="Genomic_DNA"/>
</dbReference>
<evidence type="ECO:0000313" key="2">
    <source>
        <dbReference type="EnsemblPlants" id="Pp3c4_5098V3.1"/>
    </source>
</evidence>
<dbReference type="Proteomes" id="UP000006727">
    <property type="component" value="Chromosome 4"/>
</dbReference>
<keyword evidence="3" id="KW-1185">Reference proteome</keyword>
<gene>
    <name evidence="2" type="primary">LOC112281316</name>
    <name evidence="1" type="ORF">PHYPA_005792</name>
</gene>
<reference evidence="1 3" key="2">
    <citation type="journal article" date="2018" name="Plant J.">
        <title>The Physcomitrella patens chromosome-scale assembly reveals moss genome structure and evolution.</title>
        <authorList>
            <person name="Lang D."/>
            <person name="Ullrich K.K."/>
            <person name="Murat F."/>
            <person name="Fuchs J."/>
            <person name="Jenkins J."/>
            <person name="Haas F.B."/>
            <person name="Piednoel M."/>
            <person name="Gundlach H."/>
            <person name="Van Bel M."/>
            <person name="Meyberg R."/>
            <person name="Vives C."/>
            <person name="Morata J."/>
            <person name="Symeonidi A."/>
            <person name="Hiss M."/>
            <person name="Muchero W."/>
            <person name="Kamisugi Y."/>
            <person name="Saleh O."/>
            <person name="Blanc G."/>
            <person name="Decker E.L."/>
            <person name="van Gessel N."/>
            <person name="Grimwood J."/>
            <person name="Hayes R.D."/>
            <person name="Graham S.W."/>
            <person name="Gunter L.E."/>
            <person name="McDaniel S.F."/>
            <person name="Hoernstein S.N.W."/>
            <person name="Larsson A."/>
            <person name="Li F.W."/>
            <person name="Perroud P.F."/>
            <person name="Phillips J."/>
            <person name="Ranjan P."/>
            <person name="Rokshar D.S."/>
            <person name="Rothfels C.J."/>
            <person name="Schneider L."/>
            <person name="Shu S."/>
            <person name="Stevenson D.W."/>
            <person name="Thummler F."/>
            <person name="Tillich M."/>
            <person name="Villarreal Aguilar J.C."/>
            <person name="Widiez T."/>
            <person name="Wong G.K."/>
            <person name="Wymore A."/>
            <person name="Zhang Y."/>
            <person name="Zimmer A.D."/>
            <person name="Quatrano R.S."/>
            <person name="Mayer K.F.X."/>
            <person name="Goodstein D."/>
            <person name="Casacuberta J.M."/>
            <person name="Vandepoele K."/>
            <person name="Reski R."/>
            <person name="Cuming A.C."/>
            <person name="Tuskan G.A."/>
            <person name="Maumus F."/>
            <person name="Salse J."/>
            <person name="Schmutz J."/>
            <person name="Rensing S.A."/>
        </authorList>
    </citation>
    <scope>NUCLEOTIDE SEQUENCE [LARGE SCALE GENOMIC DNA]</scope>
    <source>
        <strain evidence="2 3">cv. Gransden 2004</strain>
    </source>
</reference>
<reference evidence="2" key="3">
    <citation type="submission" date="2020-12" db="UniProtKB">
        <authorList>
            <consortium name="EnsemblPlants"/>
        </authorList>
    </citation>
    <scope>IDENTIFICATION</scope>
</reference>
<reference evidence="1 3" key="1">
    <citation type="journal article" date="2008" name="Science">
        <title>The Physcomitrella genome reveals evolutionary insights into the conquest of land by plants.</title>
        <authorList>
            <person name="Rensing S."/>
            <person name="Lang D."/>
            <person name="Zimmer A."/>
            <person name="Terry A."/>
            <person name="Salamov A."/>
            <person name="Shapiro H."/>
            <person name="Nishiyama T."/>
            <person name="Perroud P.-F."/>
            <person name="Lindquist E."/>
            <person name="Kamisugi Y."/>
            <person name="Tanahashi T."/>
            <person name="Sakakibara K."/>
            <person name="Fujita T."/>
            <person name="Oishi K."/>
            <person name="Shin-I T."/>
            <person name="Kuroki Y."/>
            <person name="Toyoda A."/>
            <person name="Suzuki Y."/>
            <person name="Hashimoto A."/>
            <person name="Yamaguchi K."/>
            <person name="Sugano A."/>
            <person name="Kohara Y."/>
            <person name="Fujiyama A."/>
            <person name="Anterola A."/>
            <person name="Aoki S."/>
            <person name="Ashton N."/>
            <person name="Barbazuk W.B."/>
            <person name="Barker E."/>
            <person name="Bennetzen J."/>
            <person name="Bezanilla M."/>
            <person name="Blankenship R."/>
            <person name="Cho S.H."/>
            <person name="Dutcher S."/>
            <person name="Estelle M."/>
            <person name="Fawcett J.A."/>
            <person name="Gundlach H."/>
            <person name="Hanada K."/>
            <person name="Heyl A."/>
            <person name="Hicks K.A."/>
            <person name="Hugh J."/>
            <person name="Lohr M."/>
            <person name="Mayer K."/>
            <person name="Melkozernov A."/>
            <person name="Murata T."/>
            <person name="Nelson D."/>
            <person name="Pils B."/>
            <person name="Prigge M."/>
            <person name="Reiss B."/>
            <person name="Renner T."/>
            <person name="Rombauts S."/>
            <person name="Rushton P."/>
            <person name="Sanderfoot A."/>
            <person name="Schween G."/>
            <person name="Shiu S.-H."/>
            <person name="Stueber K."/>
            <person name="Theodoulou F.L."/>
            <person name="Tu H."/>
            <person name="Van de Peer Y."/>
            <person name="Verrier P.J."/>
            <person name="Waters E."/>
            <person name="Wood A."/>
            <person name="Yang L."/>
            <person name="Cove D."/>
            <person name="Cuming A."/>
            <person name="Hasebe M."/>
            <person name="Lucas S."/>
            <person name="Mishler D.B."/>
            <person name="Reski R."/>
            <person name="Grigoriev I."/>
            <person name="Quatrano R.S."/>
            <person name="Boore J.L."/>
        </authorList>
    </citation>
    <scope>NUCLEOTIDE SEQUENCE [LARGE SCALE GENOMIC DNA]</scope>
    <source>
        <strain evidence="2 3">cv. Gransden 2004</strain>
    </source>
</reference>
<dbReference type="EnsemblPlants" id="Pp3c4_5098V3.1">
    <property type="protein sequence ID" value="Pp3c4_5098V3.1"/>
    <property type="gene ID" value="Pp3c4_5098"/>
</dbReference>
<dbReference type="GeneID" id="112281316"/>
<sequence>MVLSLELTEAVIPAHLHVEVWDSSVVWLEIASRAFIVKCFRSMPGRSVNSTDKTCCLHVKLPWYPNPHQRIYPAIFMAQFHKELDTTSGGGKSLKGEVRASFRDRATTLQCRERNA</sequence>
<dbReference type="Gramene" id="Pp3c4_5098V3.3">
    <property type="protein sequence ID" value="Pp3c4_5098V3.3"/>
    <property type="gene ID" value="Pp3c4_5098"/>
</dbReference>
<evidence type="ECO:0000313" key="3">
    <source>
        <dbReference type="Proteomes" id="UP000006727"/>
    </source>
</evidence>
<name>A0A2K1KM98_PHYPA</name>
<dbReference type="RefSeq" id="XP_024373463.1">
    <property type="nucleotide sequence ID" value="XM_024517695.2"/>
</dbReference>
<accession>A0A2K1KM98</accession>
<organism evidence="1">
    <name type="scientific">Physcomitrium patens</name>
    <name type="common">Spreading-leaved earth moss</name>
    <name type="synonym">Physcomitrella patens</name>
    <dbReference type="NCBI Taxonomy" id="3218"/>
    <lineage>
        <taxon>Eukaryota</taxon>
        <taxon>Viridiplantae</taxon>
        <taxon>Streptophyta</taxon>
        <taxon>Embryophyta</taxon>
        <taxon>Bryophyta</taxon>
        <taxon>Bryophytina</taxon>
        <taxon>Bryopsida</taxon>
        <taxon>Funariidae</taxon>
        <taxon>Funariales</taxon>
        <taxon>Funariaceae</taxon>
        <taxon>Physcomitrium</taxon>
    </lineage>
</organism>
<proteinExistence type="predicted"/>
<dbReference type="EnsemblPlants" id="Pp3c4_5098V3.3">
    <property type="protein sequence ID" value="Pp3c4_5098V3.3"/>
    <property type="gene ID" value="Pp3c4_5098"/>
</dbReference>
<protein>
    <submittedName>
        <fullName evidence="1 2">Uncharacterized protein</fullName>
    </submittedName>
</protein>
<dbReference type="Gramene" id="Pp3c4_5098V3.1">
    <property type="protein sequence ID" value="Pp3c4_5098V3.1"/>
    <property type="gene ID" value="Pp3c4_5098"/>
</dbReference>
<dbReference type="AlphaFoldDB" id="A0A2K1KM98"/>
<evidence type="ECO:0000313" key="1">
    <source>
        <dbReference type="EMBL" id="PNR54899.1"/>
    </source>
</evidence>
<dbReference type="PaxDb" id="3218-PP1S188_70V6.1"/>